<name>A0A3S5AUM3_9PLAT</name>
<keyword evidence="3" id="KW-1185">Reference proteome</keyword>
<proteinExistence type="predicted"/>
<comment type="caution">
    <text evidence="2">The sequence shown here is derived from an EMBL/GenBank/DDBJ whole genome shotgun (WGS) entry which is preliminary data.</text>
</comment>
<accession>A0A3S5AUM3</accession>
<dbReference type="EMBL" id="CAAALY010257001">
    <property type="protein sequence ID" value="VEL38138.1"/>
    <property type="molecule type" value="Genomic_DNA"/>
</dbReference>
<feature type="region of interest" description="Disordered" evidence="1">
    <location>
        <begin position="77"/>
        <end position="113"/>
    </location>
</feature>
<reference evidence="2" key="1">
    <citation type="submission" date="2018-11" db="EMBL/GenBank/DDBJ databases">
        <authorList>
            <consortium name="Pathogen Informatics"/>
        </authorList>
    </citation>
    <scope>NUCLEOTIDE SEQUENCE</scope>
</reference>
<evidence type="ECO:0000313" key="3">
    <source>
        <dbReference type="Proteomes" id="UP000784294"/>
    </source>
</evidence>
<dbReference type="Proteomes" id="UP000784294">
    <property type="component" value="Unassembled WGS sequence"/>
</dbReference>
<gene>
    <name evidence="2" type="ORF">PXEA_LOCUS31578</name>
</gene>
<evidence type="ECO:0000256" key="1">
    <source>
        <dbReference type="SAM" id="MobiDB-lite"/>
    </source>
</evidence>
<dbReference type="AlphaFoldDB" id="A0A3S5AUM3"/>
<feature type="compositionally biased region" description="Basic and acidic residues" evidence="1">
    <location>
        <begin position="97"/>
        <end position="106"/>
    </location>
</feature>
<sequence length="113" mass="12465">MTILTVCRAEGGEVTASRGDGNEDSWTQGRPIVIRLAVGRLSRTDEVDTPAQHDLSWAKTGAASRLCPRTTGLLESAESPVVQRRADSNWSPQVRQRQKEKEEKAVRQHNTLG</sequence>
<organism evidence="2 3">
    <name type="scientific">Protopolystoma xenopodis</name>
    <dbReference type="NCBI Taxonomy" id="117903"/>
    <lineage>
        <taxon>Eukaryota</taxon>
        <taxon>Metazoa</taxon>
        <taxon>Spiralia</taxon>
        <taxon>Lophotrochozoa</taxon>
        <taxon>Platyhelminthes</taxon>
        <taxon>Monogenea</taxon>
        <taxon>Polyopisthocotylea</taxon>
        <taxon>Polystomatidea</taxon>
        <taxon>Polystomatidae</taxon>
        <taxon>Protopolystoma</taxon>
    </lineage>
</organism>
<protein>
    <submittedName>
        <fullName evidence="2">Uncharacterized protein</fullName>
    </submittedName>
</protein>
<evidence type="ECO:0000313" key="2">
    <source>
        <dbReference type="EMBL" id="VEL38138.1"/>
    </source>
</evidence>